<name>A0A1G9BHB3_9BACT</name>
<keyword evidence="1" id="KW-0472">Membrane</keyword>
<protein>
    <submittedName>
        <fullName evidence="2">Uncharacterized protein</fullName>
    </submittedName>
</protein>
<feature type="transmembrane region" description="Helical" evidence="1">
    <location>
        <begin position="12"/>
        <end position="31"/>
    </location>
</feature>
<dbReference type="OrthoDB" id="5416239at2"/>
<dbReference type="AlphaFoldDB" id="A0A1G9BHB3"/>
<dbReference type="STRING" id="246191.SAMN05660337_0294"/>
<dbReference type="EMBL" id="FNGA01000001">
    <property type="protein sequence ID" value="SDK38892.1"/>
    <property type="molecule type" value="Genomic_DNA"/>
</dbReference>
<evidence type="ECO:0000313" key="3">
    <source>
        <dbReference type="Proteomes" id="UP000199053"/>
    </source>
</evidence>
<keyword evidence="3" id="KW-1185">Reference proteome</keyword>
<reference evidence="3" key="1">
    <citation type="submission" date="2016-10" db="EMBL/GenBank/DDBJ databases">
        <authorList>
            <person name="Varghese N."/>
            <person name="Submissions S."/>
        </authorList>
    </citation>
    <scope>NUCLEOTIDE SEQUENCE [LARGE SCALE GENOMIC DNA]</scope>
    <source>
        <strain evidence="3">DSM 16995</strain>
    </source>
</reference>
<evidence type="ECO:0000313" key="2">
    <source>
        <dbReference type="EMBL" id="SDK38892.1"/>
    </source>
</evidence>
<keyword evidence="1" id="KW-0812">Transmembrane</keyword>
<proteinExistence type="predicted"/>
<keyword evidence="1" id="KW-1133">Transmembrane helix</keyword>
<evidence type="ECO:0000256" key="1">
    <source>
        <dbReference type="SAM" id="Phobius"/>
    </source>
</evidence>
<dbReference type="Proteomes" id="UP000199053">
    <property type="component" value="Unassembled WGS sequence"/>
</dbReference>
<organism evidence="2 3">
    <name type="scientific">Maridesulfovibrio ferrireducens</name>
    <dbReference type="NCBI Taxonomy" id="246191"/>
    <lineage>
        <taxon>Bacteria</taxon>
        <taxon>Pseudomonadati</taxon>
        <taxon>Thermodesulfobacteriota</taxon>
        <taxon>Desulfovibrionia</taxon>
        <taxon>Desulfovibrionales</taxon>
        <taxon>Desulfovibrionaceae</taxon>
        <taxon>Maridesulfovibrio</taxon>
    </lineage>
</organism>
<accession>A0A1G9BHB3</accession>
<sequence>MLINLSPMCLRVFSKTAAMLAVLIVSMFIFGNNNAECSAFLSSKKDKEKKQVKLPEPVSEGIDYLLDTLSVKTKYFDPGKVNALIRYVDESAPTDKIIKLPKYESANGAGMRINVKASLKRILEYTYNPEIPGYAVYPSVIRLSGWYPDSEFFADKGKPWKSLNDCEVPKVWRGKEFEVNTPDSFGGAYYRYDLNRLLVLMKYEGRNVFFSIARQADKSSVGMKGLVMDDNQWNYFYSGIPGLTAGGMGWMDTFMYDSISVSVYIQDKNNPEYTVNYLFKWLRAGWAGLNVVRPKHIFEGSQRFANAFRALMESKELPEAAVFSEKVKGIESMSDQKIDKYISEYSKSIEALAGKNPVLSDKFPEVYTNGNYANSFTREERIGILVKEYVKRAMGKQCLIYDAVVQN</sequence>
<dbReference type="RefSeq" id="WP_092157530.1">
    <property type="nucleotide sequence ID" value="NZ_FNGA01000001.1"/>
</dbReference>
<gene>
    <name evidence="2" type="ORF">SAMN05660337_0294</name>
</gene>